<evidence type="ECO:0000313" key="3">
    <source>
        <dbReference type="Proteomes" id="UP001069802"/>
    </source>
</evidence>
<dbReference type="Gene3D" id="3.40.630.30">
    <property type="match status" value="1"/>
</dbReference>
<dbReference type="InterPro" id="IPR000182">
    <property type="entry name" value="GNAT_dom"/>
</dbReference>
<organism evidence="2 3">
    <name type="scientific">Kiloniella laminariae</name>
    <dbReference type="NCBI Taxonomy" id="454162"/>
    <lineage>
        <taxon>Bacteria</taxon>
        <taxon>Pseudomonadati</taxon>
        <taxon>Pseudomonadota</taxon>
        <taxon>Alphaproteobacteria</taxon>
        <taxon>Rhodospirillales</taxon>
        <taxon>Kiloniellaceae</taxon>
        <taxon>Kiloniella</taxon>
    </lineage>
</organism>
<evidence type="ECO:0000313" key="2">
    <source>
        <dbReference type="EMBL" id="MCZ4282465.1"/>
    </source>
</evidence>
<gene>
    <name evidence="2" type="ORF">O4H49_16885</name>
</gene>
<proteinExistence type="predicted"/>
<dbReference type="Proteomes" id="UP001069802">
    <property type="component" value="Unassembled WGS sequence"/>
</dbReference>
<dbReference type="EMBL" id="JAPWGY010000007">
    <property type="protein sequence ID" value="MCZ4282465.1"/>
    <property type="molecule type" value="Genomic_DNA"/>
</dbReference>
<feature type="domain" description="N-acetyltransferase" evidence="1">
    <location>
        <begin position="21"/>
        <end position="159"/>
    </location>
</feature>
<name>A0ABT4LNJ7_9PROT</name>
<comment type="caution">
    <text evidence="2">The sequence shown here is derived from an EMBL/GenBank/DDBJ whole genome shotgun (WGS) entry which is preliminary data.</text>
</comment>
<dbReference type="InterPro" id="IPR016181">
    <property type="entry name" value="Acyl_CoA_acyltransferase"/>
</dbReference>
<keyword evidence="3" id="KW-1185">Reference proteome</keyword>
<reference evidence="2" key="1">
    <citation type="submission" date="2022-12" db="EMBL/GenBank/DDBJ databases">
        <title>Bacterial isolates from different developmental stages of Nematostella vectensis.</title>
        <authorList>
            <person name="Fraune S."/>
        </authorList>
    </citation>
    <scope>NUCLEOTIDE SEQUENCE</scope>
    <source>
        <strain evidence="2">G21630-S1</strain>
    </source>
</reference>
<dbReference type="PROSITE" id="PS51186">
    <property type="entry name" value="GNAT"/>
    <property type="match status" value="1"/>
</dbReference>
<accession>A0ABT4LNJ7</accession>
<evidence type="ECO:0000259" key="1">
    <source>
        <dbReference type="PROSITE" id="PS51186"/>
    </source>
</evidence>
<sequence>MPFMEITLLNDGWVIRPCGIDDLEEVSKLVLQEARRSIIEDFDEAGWEDFQDYLSSEQLLYRLSTGSKGLVLQGEDDRLAGYVEVSGNQILLFFVSEKAQGLNLATRLFEKLCEGLALKELYVNASSRGHAFYLKQGFKELGEWQTTAGVRYCPMSWSS</sequence>
<protein>
    <submittedName>
        <fullName evidence="2">GNAT family N-acetyltransferase</fullName>
    </submittedName>
</protein>
<dbReference type="RefSeq" id="WP_269424610.1">
    <property type="nucleotide sequence ID" value="NZ_JAPWGY010000007.1"/>
</dbReference>
<dbReference type="SUPFAM" id="SSF55729">
    <property type="entry name" value="Acyl-CoA N-acyltransferases (Nat)"/>
    <property type="match status" value="1"/>
</dbReference>
<dbReference type="Pfam" id="PF13673">
    <property type="entry name" value="Acetyltransf_10"/>
    <property type="match status" value="1"/>
</dbReference>